<gene>
    <name evidence="3" type="ORF">SAMN05445060_2061</name>
</gene>
<evidence type="ECO:0000313" key="4">
    <source>
        <dbReference type="Proteomes" id="UP000186218"/>
    </source>
</evidence>
<protein>
    <submittedName>
        <fullName evidence="3">Uncharacterized protein</fullName>
    </submittedName>
</protein>
<dbReference type="Proteomes" id="UP000186218">
    <property type="component" value="Unassembled WGS sequence"/>
</dbReference>
<proteinExistence type="predicted"/>
<sequence>MTTGVLATHSLLLALPAVVPAFLLVGIIVVIAVRDRRRHGDCDDDTDEDDGIDTGSATIASDGPEKGNLDE</sequence>
<reference evidence="3 4" key="1">
    <citation type="submission" date="2017-01" db="EMBL/GenBank/DDBJ databases">
        <authorList>
            <person name="Mah S.A."/>
            <person name="Swanson W.J."/>
            <person name="Moy G.W."/>
            <person name="Vacquier V.D."/>
        </authorList>
    </citation>
    <scope>NUCLEOTIDE SEQUENCE [LARGE SCALE GENOMIC DNA]</scope>
    <source>
        <strain evidence="3 4">CPCC 203464</strain>
    </source>
</reference>
<dbReference type="RefSeq" id="WP_076479158.1">
    <property type="nucleotide sequence ID" value="NZ_FTNT01000005.1"/>
</dbReference>
<evidence type="ECO:0000313" key="3">
    <source>
        <dbReference type="EMBL" id="SIR99586.1"/>
    </source>
</evidence>
<keyword evidence="2" id="KW-0472">Membrane</keyword>
<dbReference type="AlphaFoldDB" id="A0A1N7FH76"/>
<feature type="transmembrane region" description="Helical" evidence="2">
    <location>
        <begin position="12"/>
        <end position="33"/>
    </location>
</feature>
<evidence type="ECO:0000256" key="1">
    <source>
        <dbReference type="SAM" id="MobiDB-lite"/>
    </source>
</evidence>
<organism evidence="3 4">
    <name type="scientific">Williamsia sterculiae</name>
    <dbReference type="NCBI Taxonomy" id="1344003"/>
    <lineage>
        <taxon>Bacteria</taxon>
        <taxon>Bacillati</taxon>
        <taxon>Actinomycetota</taxon>
        <taxon>Actinomycetes</taxon>
        <taxon>Mycobacteriales</taxon>
        <taxon>Nocardiaceae</taxon>
        <taxon>Williamsia</taxon>
    </lineage>
</organism>
<dbReference type="STRING" id="1344003.SAMN05445060_2061"/>
<evidence type="ECO:0000256" key="2">
    <source>
        <dbReference type="SAM" id="Phobius"/>
    </source>
</evidence>
<feature type="compositionally biased region" description="Acidic residues" evidence="1">
    <location>
        <begin position="42"/>
        <end position="52"/>
    </location>
</feature>
<name>A0A1N7FH76_9NOCA</name>
<feature type="region of interest" description="Disordered" evidence="1">
    <location>
        <begin position="37"/>
        <end position="71"/>
    </location>
</feature>
<dbReference type="EMBL" id="FTNT01000005">
    <property type="protein sequence ID" value="SIR99586.1"/>
    <property type="molecule type" value="Genomic_DNA"/>
</dbReference>
<keyword evidence="2" id="KW-1133">Transmembrane helix</keyword>
<accession>A0A1N7FH76</accession>
<keyword evidence="4" id="KW-1185">Reference proteome</keyword>
<keyword evidence="2" id="KW-0812">Transmembrane</keyword>